<comment type="subcellular location">
    <subcellularLocation>
        <location evidence="9">Cytoplasm</location>
    </subcellularLocation>
</comment>
<dbReference type="InterPro" id="IPR004576">
    <property type="entry name" value="Mfd"/>
</dbReference>
<feature type="domain" description="Helicase C-terminal" evidence="11">
    <location>
        <begin position="746"/>
        <end position="908"/>
    </location>
</feature>
<proteinExistence type="inferred from homology"/>
<evidence type="ECO:0000256" key="8">
    <source>
        <dbReference type="ARBA" id="ARBA00023204"/>
    </source>
</evidence>
<dbReference type="SUPFAM" id="SSF141259">
    <property type="entry name" value="CarD-like"/>
    <property type="match status" value="1"/>
</dbReference>
<dbReference type="Pfam" id="PF17757">
    <property type="entry name" value="UvrB_inter"/>
    <property type="match status" value="1"/>
</dbReference>
<dbReference type="PROSITE" id="PS51192">
    <property type="entry name" value="HELICASE_ATP_BIND_1"/>
    <property type="match status" value="1"/>
</dbReference>
<keyword evidence="4 9" id="KW-0378">Hydrolase</keyword>
<dbReference type="PROSITE" id="PS51194">
    <property type="entry name" value="HELICASE_CTER"/>
    <property type="match status" value="1"/>
</dbReference>
<dbReference type="Pfam" id="PF02559">
    <property type="entry name" value="CarD_TRCF_RID"/>
    <property type="match status" value="1"/>
</dbReference>
<evidence type="ECO:0000256" key="7">
    <source>
        <dbReference type="ARBA" id="ARBA00023125"/>
    </source>
</evidence>
<comment type="function">
    <text evidence="9">Couples transcription and DNA repair by recognizing RNA polymerase (RNAP) stalled at DNA lesions. Mediates ATP-dependent release of RNAP and its truncated transcript from the DNA, and recruitment of nucleotide excision repair machinery to the damaged site.</text>
</comment>
<dbReference type="GO" id="GO:0005737">
    <property type="term" value="C:cytoplasm"/>
    <property type="evidence" value="ECO:0007669"/>
    <property type="project" value="UniProtKB-SubCell"/>
</dbReference>
<dbReference type="InterPro" id="IPR005118">
    <property type="entry name" value="TRCF_C"/>
</dbReference>
<name>A0A5K7S7L0_9BACT</name>
<dbReference type="PANTHER" id="PTHR47964:SF1">
    <property type="entry name" value="ATP-DEPENDENT DNA HELICASE HOMOLOG RECG, CHLOROPLASTIC"/>
    <property type="match status" value="1"/>
</dbReference>
<reference evidence="12" key="1">
    <citation type="journal article" date="2020" name="Int. J. Syst. Evol. Microbiol.">
        <title>Aquipluma nitroreducens gen. nov. sp. nov., a novel facultatively anaerobic bacterium isolated from a freshwater lake.</title>
        <authorList>
            <person name="Watanabe M."/>
            <person name="Kojima H."/>
            <person name="Fukui M."/>
        </authorList>
    </citation>
    <scope>NUCLEOTIDE SEQUENCE</scope>
    <source>
        <strain evidence="12">MeG22</strain>
    </source>
</reference>
<evidence type="ECO:0000313" key="13">
    <source>
        <dbReference type="Proteomes" id="UP001193389"/>
    </source>
</evidence>
<evidence type="ECO:0000256" key="4">
    <source>
        <dbReference type="ARBA" id="ARBA00022801"/>
    </source>
</evidence>
<dbReference type="Pfam" id="PF00271">
    <property type="entry name" value="Helicase_C"/>
    <property type="match status" value="1"/>
</dbReference>
<dbReference type="GO" id="GO:0003684">
    <property type="term" value="F:damaged DNA binding"/>
    <property type="evidence" value="ECO:0007669"/>
    <property type="project" value="InterPro"/>
</dbReference>
<dbReference type="Pfam" id="PF03461">
    <property type="entry name" value="TRCF"/>
    <property type="match status" value="1"/>
</dbReference>
<dbReference type="InterPro" id="IPR036101">
    <property type="entry name" value="CarD-like/TRCF_RID_sf"/>
</dbReference>
<feature type="domain" description="Helicase ATP-binding" evidence="10">
    <location>
        <begin position="572"/>
        <end position="733"/>
    </location>
</feature>
<keyword evidence="7 9" id="KW-0238">DNA-binding</keyword>
<dbReference type="GO" id="GO:0006355">
    <property type="term" value="P:regulation of DNA-templated transcription"/>
    <property type="evidence" value="ECO:0007669"/>
    <property type="project" value="UniProtKB-UniRule"/>
</dbReference>
<keyword evidence="1 9" id="KW-0963">Cytoplasm</keyword>
<dbReference type="GO" id="GO:0003678">
    <property type="term" value="F:DNA helicase activity"/>
    <property type="evidence" value="ECO:0007669"/>
    <property type="project" value="TreeGrafter"/>
</dbReference>
<keyword evidence="2 9" id="KW-0547">Nucleotide-binding</keyword>
<gene>
    <name evidence="9" type="primary">mfd</name>
    <name evidence="12" type="ORF">AQPE_1699</name>
</gene>
<dbReference type="InterPro" id="IPR037235">
    <property type="entry name" value="TRCF-like_C_D7"/>
</dbReference>
<dbReference type="SUPFAM" id="SSF52540">
    <property type="entry name" value="P-loop containing nucleoside triphosphate hydrolases"/>
    <property type="match status" value="3"/>
</dbReference>
<keyword evidence="8 9" id="KW-0234">DNA repair</keyword>
<evidence type="ECO:0000256" key="2">
    <source>
        <dbReference type="ARBA" id="ARBA00022741"/>
    </source>
</evidence>
<evidence type="ECO:0000259" key="10">
    <source>
        <dbReference type="PROSITE" id="PS51192"/>
    </source>
</evidence>
<keyword evidence="13" id="KW-1185">Reference proteome</keyword>
<dbReference type="InterPro" id="IPR003711">
    <property type="entry name" value="CarD-like/TRCF_RID"/>
</dbReference>
<dbReference type="EMBL" id="AP018694">
    <property type="protein sequence ID" value="BBE17543.1"/>
    <property type="molecule type" value="Genomic_DNA"/>
</dbReference>
<dbReference type="InterPro" id="IPR027417">
    <property type="entry name" value="P-loop_NTPase"/>
</dbReference>
<dbReference type="SMART" id="SM01058">
    <property type="entry name" value="CarD_TRCF"/>
    <property type="match status" value="1"/>
</dbReference>
<dbReference type="HAMAP" id="MF_00969">
    <property type="entry name" value="TRCF"/>
    <property type="match status" value="1"/>
</dbReference>
<evidence type="ECO:0000256" key="5">
    <source>
        <dbReference type="ARBA" id="ARBA00022806"/>
    </source>
</evidence>
<dbReference type="InterPro" id="IPR011545">
    <property type="entry name" value="DEAD/DEAH_box_helicase_dom"/>
</dbReference>
<dbReference type="Gene3D" id="3.90.1150.50">
    <property type="entry name" value="Transcription-repair-coupling factor, D7 domain"/>
    <property type="match status" value="1"/>
</dbReference>
<keyword evidence="5" id="KW-0347">Helicase</keyword>
<dbReference type="AlphaFoldDB" id="A0A5K7S7L0"/>
<dbReference type="SUPFAM" id="SSF143517">
    <property type="entry name" value="TRCF domain-like"/>
    <property type="match status" value="1"/>
</dbReference>
<dbReference type="InterPro" id="IPR014001">
    <property type="entry name" value="Helicase_ATP-bd"/>
</dbReference>
<evidence type="ECO:0000256" key="6">
    <source>
        <dbReference type="ARBA" id="ARBA00022840"/>
    </source>
</evidence>
<evidence type="ECO:0000256" key="9">
    <source>
        <dbReference type="HAMAP-Rule" id="MF_00969"/>
    </source>
</evidence>
<dbReference type="GO" id="GO:0005524">
    <property type="term" value="F:ATP binding"/>
    <property type="evidence" value="ECO:0007669"/>
    <property type="project" value="UniProtKB-UniRule"/>
</dbReference>
<accession>A0A5K7S7L0</accession>
<sequence length="1119" mass="128325">MHLNILILERKDFRNLFKKHDLTNELCNLLNTPGEKIHLQGLVGSSRSILTSLLSEEIPKTFVICLNDKEEAAYFYDDLNILLPESPVLFFPSSYKRSVNYQTIEQENIILRTEVLNRLKAENQLLIVTYPEALVEKVISGEGLASYTFQVTKGDKLSIEFVNEVLFEYGFERVDFVYEPGQYSIRGSIVDVYSFSSEDPYRLDFFGDEVDTIRSFDLDNQISKEALTRISIIPNIQQDLKDEKRISFLDFIPANSLLLLNDIQLIIDQIQYNFDQTIEKSEDEDERKMWFDKLLSGVIFAKEIKPFTCAEFGQKIYFKHSKIITYHTNHQPVFHKNFDMLAENLVDYQNFGFTNYILSTNVSQTDRLKAIFDDKGLNVSFRPVDFTLHEGFIDHDQKICCYTDHQIFERYHRYEVKTRKAERDSITFKELNKLHQGDWVVHVDHGIGKFMGLVKTEFDGKLQEAIRLSYRDNDVLLVSIHNLHRISKYKGKDGTEPSISKLGSGAWQKLKDRTKLKVKDIAKELIELYAARRQELGFAFSPDSYLQNELEASFIYEDTPDQVKSTIAVKEDMEKEIPMDRLVCGDVGFGKTEIAIRAAFKAVADSKQVAVLVPTTILALQHFKTFTDRLADFPARVEYISRLRSAPQVKQVLEDTKEGKVDILIGTHKLVGKQVVFKDLGLLIVDEEQKFGVSVKEKLKQMKVNVDTLTLTATPIPRTLQFSMMGARDLSIIQTPPPNRYPIQTELHEFGEDIIREAIQYELARDGQAFFLHNRVSNIYEVEAVIKKIVPGVRTIVGHGQMEGEKLENVMMSFINGEFDVLISTTIIESGLDIPNANTIIINHAENFGLSDLHQLRGRVGRSNKKAFCYLLAPPLSTVTPEARRRLRAIEEFSELGSGFNIAMQDLDIRGAGNLLGAEQSGFIADIGFETYHRILNEAIQELKQTDFKELFKDEKEDSSQAFLNVKFGSDCQIDTDLQLLFPEKYIQSTSERMLLYRELDNLESEEALVQFEAGLVDRFGKLPNESIELIEVVRLRWAAIKVGMEKIILKNHKMVCHFISDPQSVFYQSPTFSQVLRYVQTHPQTCRMKEGNNKLSLTFDKVKSVKKAKEMLEGVGEE</sequence>
<dbReference type="PANTHER" id="PTHR47964">
    <property type="entry name" value="ATP-DEPENDENT DNA HELICASE HOMOLOG RECG, CHLOROPLASTIC"/>
    <property type="match status" value="1"/>
</dbReference>
<dbReference type="RefSeq" id="WP_318350527.1">
    <property type="nucleotide sequence ID" value="NZ_AP018694.1"/>
</dbReference>
<evidence type="ECO:0000313" key="12">
    <source>
        <dbReference type="EMBL" id="BBE17543.1"/>
    </source>
</evidence>
<dbReference type="SMART" id="SM00487">
    <property type="entry name" value="DEXDc"/>
    <property type="match status" value="1"/>
</dbReference>
<comment type="similarity">
    <text evidence="9">In the N-terminal section; belongs to the UvrB family.</text>
</comment>
<dbReference type="SMART" id="SM00490">
    <property type="entry name" value="HELICc"/>
    <property type="match status" value="1"/>
</dbReference>
<dbReference type="Gene3D" id="2.40.10.170">
    <property type="match status" value="1"/>
</dbReference>
<comment type="similarity">
    <text evidence="9">In the C-terminal section; belongs to the helicase family. RecG subfamily.</text>
</comment>
<dbReference type="Gene3D" id="3.40.50.300">
    <property type="entry name" value="P-loop containing nucleotide triphosphate hydrolases"/>
    <property type="match status" value="2"/>
</dbReference>
<dbReference type="InterPro" id="IPR041471">
    <property type="entry name" value="UvrB_inter"/>
</dbReference>
<protein>
    <recommendedName>
        <fullName evidence="9">Transcription-repair-coupling factor</fullName>
        <shortName evidence="9">TRCF</shortName>
        <ecNumber evidence="9">3.6.4.-</ecNumber>
    </recommendedName>
</protein>
<organism evidence="12 13">
    <name type="scientific">Aquipluma nitroreducens</name>
    <dbReference type="NCBI Taxonomy" id="2010828"/>
    <lineage>
        <taxon>Bacteria</taxon>
        <taxon>Pseudomonadati</taxon>
        <taxon>Bacteroidota</taxon>
        <taxon>Bacteroidia</taxon>
        <taxon>Marinilabiliales</taxon>
        <taxon>Prolixibacteraceae</taxon>
        <taxon>Aquipluma</taxon>
    </lineage>
</organism>
<dbReference type="GO" id="GO:0000716">
    <property type="term" value="P:transcription-coupled nucleotide-excision repair, DNA damage recognition"/>
    <property type="evidence" value="ECO:0007669"/>
    <property type="project" value="UniProtKB-UniRule"/>
</dbReference>
<dbReference type="SMART" id="SM00982">
    <property type="entry name" value="TRCF"/>
    <property type="match status" value="1"/>
</dbReference>
<dbReference type="Pfam" id="PF00270">
    <property type="entry name" value="DEAD"/>
    <property type="match status" value="1"/>
</dbReference>
<dbReference type="InterPro" id="IPR047112">
    <property type="entry name" value="RecG/Mfd"/>
</dbReference>
<evidence type="ECO:0000259" key="11">
    <source>
        <dbReference type="PROSITE" id="PS51194"/>
    </source>
</evidence>
<keyword evidence="6 9" id="KW-0067">ATP-binding</keyword>
<evidence type="ECO:0000256" key="1">
    <source>
        <dbReference type="ARBA" id="ARBA00022490"/>
    </source>
</evidence>
<dbReference type="InterPro" id="IPR001650">
    <property type="entry name" value="Helicase_C-like"/>
</dbReference>
<dbReference type="KEGG" id="anf:AQPE_1699"/>
<evidence type="ECO:0000256" key="3">
    <source>
        <dbReference type="ARBA" id="ARBA00022763"/>
    </source>
</evidence>
<dbReference type="NCBIfam" id="TIGR00580">
    <property type="entry name" value="mfd"/>
    <property type="match status" value="1"/>
</dbReference>
<keyword evidence="3 9" id="KW-0227">DNA damage</keyword>
<dbReference type="Gene3D" id="3.30.2060.10">
    <property type="entry name" value="Penicillin-binding protein 1b domain"/>
    <property type="match status" value="1"/>
</dbReference>
<dbReference type="Proteomes" id="UP001193389">
    <property type="component" value="Chromosome"/>
</dbReference>
<dbReference type="CDD" id="cd17991">
    <property type="entry name" value="DEXHc_TRCF"/>
    <property type="match status" value="1"/>
</dbReference>
<dbReference type="EC" id="3.6.4.-" evidence="9"/>
<dbReference type="GO" id="GO:0016787">
    <property type="term" value="F:hydrolase activity"/>
    <property type="evidence" value="ECO:0007669"/>
    <property type="project" value="UniProtKB-KW"/>
</dbReference>